<dbReference type="InterPro" id="IPR022485">
    <property type="entry name" value="SHCHC_synthase_MenH"/>
</dbReference>
<dbReference type="EC" id="4.2.99.20" evidence="3"/>
<dbReference type="PANTHER" id="PTHR42916">
    <property type="entry name" value="2-SUCCINYL-5-ENOLPYRUVYL-6-HYDROXY-3-CYCLOHEXENE-1-CARBOXYLATE SYNTHASE"/>
    <property type="match status" value="1"/>
</dbReference>
<comment type="function">
    <text evidence="3">Catalyzes a proton abstraction reaction that results in 2,5-elimination of pyruvate from 2-succinyl-5-enolpyruvyl-6-hydroxy-3-cyclohexene-1-carboxylate (SEPHCHC) and the formation of 2-succinyl-6-hydroxy-2,4-cyclohexadiene-1-carboxylate (SHCHC).</text>
</comment>
<keyword evidence="2 3" id="KW-0456">Lyase</keyword>
<sequence>MAELVLLHGLLGDRHDWQPLLACLPGVDALALDLPGHGRESARPLRRLADFPAWLSARLQAEGIRRYHLLGYSLGGRLALYHAAGGAPGLQSLILEGAHPGLVSQAERRERTRQDARWARRFYREPLETVLADWYHQPVFAELSAADRIQLIAARRQNDGRRLARTYCATSLARQPDLAPWLARTRLPLAYLYGQQDGKFAAIATRLAAMQPQLSRQAVPDAGHNAHRDNPEFVARWLQHWLAGQPISSPTL</sequence>
<proteinExistence type="inferred from homology"/>
<organism evidence="5 6">
    <name type="scientific">Pseudaeromonas paramecii</name>
    <dbReference type="NCBI Taxonomy" id="2138166"/>
    <lineage>
        <taxon>Bacteria</taxon>
        <taxon>Pseudomonadati</taxon>
        <taxon>Pseudomonadota</taxon>
        <taxon>Gammaproteobacteria</taxon>
        <taxon>Aeromonadales</taxon>
        <taxon>Aeromonadaceae</taxon>
        <taxon>Pseudaeromonas</taxon>
    </lineage>
</organism>
<comment type="pathway">
    <text evidence="3">Quinol/quinone metabolism; menaquinone biosynthesis.</text>
</comment>
<comment type="similarity">
    <text evidence="3">Belongs to the AB hydrolase superfamily. MenH family.</text>
</comment>
<dbReference type="InterPro" id="IPR029058">
    <property type="entry name" value="AB_hydrolase_fold"/>
</dbReference>
<evidence type="ECO:0000256" key="3">
    <source>
        <dbReference type="HAMAP-Rule" id="MF_01660"/>
    </source>
</evidence>
<evidence type="ECO:0000313" key="6">
    <source>
        <dbReference type="Proteomes" id="UP001501321"/>
    </source>
</evidence>
<comment type="caution">
    <text evidence="5">The sequence shown here is derived from an EMBL/GenBank/DDBJ whole genome shotgun (WGS) entry which is preliminary data.</text>
</comment>
<dbReference type="EMBL" id="BAABFC010000004">
    <property type="protein sequence ID" value="GAA4495188.1"/>
    <property type="molecule type" value="Genomic_DNA"/>
</dbReference>
<dbReference type="RefSeq" id="WP_345010303.1">
    <property type="nucleotide sequence ID" value="NZ_BAABFC010000004.1"/>
</dbReference>
<comment type="subunit">
    <text evidence="3">Monomer.</text>
</comment>
<dbReference type="NCBIfam" id="NF008340">
    <property type="entry name" value="PRK11126.1"/>
    <property type="match status" value="1"/>
</dbReference>
<accession>A0ABP8PYF2</accession>
<evidence type="ECO:0000259" key="4">
    <source>
        <dbReference type="Pfam" id="PF00561"/>
    </source>
</evidence>
<dbReference type="PANTHER" id="PTHR42916:SF1">
    <property type="entry name" value="PROTEIN PHYLLO, CHLOROPLASTIC"/>
    <property type="match status" value="1"/>
</dbReference>
<dbReference type="NCBIfam" id="TIGR03695">
    <property type="entry name" value="menH_SHCHC"/>
    <property type="match status" value="1"/>
</dbReference>
<comment type="pathway">
    <text evidence="3">Quinol/quinone metabolism; 1,4-dihydroxy-2-naphthoate biosynthesis; 1,4-dihydroxy-2-naphthoate from chorismate: step 3/7.</text>
</comment>
<dbReference type="HAMAP" id="MF_01660">
    <property type="entry name" value="MenH"/>
    <property type="match status" value="1"/>
</dbReference>
<evidence type="ECO:0000313" key="5">
    <source>
        <dbReference type="EMBL" id="GAA4495188.1"/>
    </source>
</evidence>
<dbReference type="SUPFAM" id="SSF53474">
    <property type="entry name" value="alpha/beta-Hydrolases"/>
    <property type="match status" value="1"/>
</dbReference>
<feature type="domain" description="AB hydrolase-1" evidence="4">
    <location>
        <begin position="4"/>
        <end position="231"/>
    </location>
</feature>
<dbReference type="Pfam" id="PF00561">
    <property type="entry name" value="Abhydrolase_1"/>
    <property type="match status" value="1"/>
</dbReference>
<dbReference type="Gene3D" id="3.40.50.1820">
    <property type="entry name" value="alpha/beta hydrolase"/>
    <property type="match status" value="1"/>
</dbReference>
<evidence type="ECO:0000256" key="2">
    <source>
        <dbReference type="ARBA" id="ARBA00023239"/>
    </source>
</evidence>
<dbReference type="Proteomes" id="UP001501321">
    <property type="component" value="Unassembled WGS sequence"/>
</dbReference>
<protein>
    <recommendedName>
        <fullName evidence="3">Putative 2-succinyl-6-hydroxy-2,4-cyclohexadiene-1-carboxylate synthase</fullName>
        <shortName evidence="3">SHCHC synthase</shortName>
        <ecNumber evidence="3">4.2.99.20</ecNumber>
    </recommendedName>
</protein>
<evidence type="ECO:0000256" key="1">
    <source>
        <dbReference type="ARBA" id="ARBA00022428"/>
    </source>
</evidence>
<reference evidence="6" key="1">
    <citation type="journal article" date="2019" name="Int. J. Syst. Evol. Microbiol.">
        <title>The Global Catalogue of Microorganisms (GCM) 10K type strain sequencing project: providing services to taxonomists for standard genome sequencing and annotation.</title>
        <authorList>
            <consortium name="The Broad Institute Genomics Platform"/>
            <consortium name="The Broad Institute Genome Sequencing Center for Infectious Disease"/>
            <person name="Wu L."/>
            <person name="Ma J."/>
        </authorList>
    </citation>
    <scope>NUCLEOTIDE SEQUENCE [LARGE SCALE GENOMIC DNA]</scope>
    <source>
        <strain evidence="6">JCM 32226</strain>
    </source>
</reference>
<comment type="catalytic activity">
    <reaction evidence="3">
        <text>5-enolpyruvoyl-6-hydroxy-2-succinyl-cyclohex-3-ene-1-carboxylate = (1R,6R)-6-hydroxy-2-succinyl-cyclohexa-2,4-diene-1-carboxylate + pyruvate</text>
        <dbReference type="Rhea" id="RHEA:25597"/>
        <dbReference type="ChEBI" id="CHEBI:15361"/>
        <dbReference type="ChEBI" id="CHEBI:58689"/>
        <dbReference type="ChEBI" id="CHEBI:58818"/>
        <dbReference type="EC" id="4.2.99.20"/>
    </reaction>
</comment>
<gene>
    <name evidence="3 5" type="primary">menH</name>
    <name evidence="5" type="ORF">GCM10023095_08070</name>
</gene>
<keyword evidence="6" id="KW-1185">Reference proteome</keyword>
<dbReference type="InterPro" id="IPR000073">
    <property type="entry name" value="AB_hydrolase_1"/>
</dbReference>
<keyword evidence="1 3" id="KW-0474">Menaquinone biosynthesis</keyword>
<name>A0ABP8PYF2_9GAMM</name>